<keyword evidence="3" id="KW-1185">Reference proteome</keyword>
<comment type="caution">
    <text evidence="2">The sequence shown here is derived from an EMBL/GenBank/DDBJ whole genome shotgun (WGS) entry which is preliminary data.</text>
</comment>
<gene>
    <name evidence="2" type="ORF">BP5553_10558</name>
</gene>
<name>A0A370T8X2_9HELO</name>
<sequence>MLDLSRLKKGFFASLIDYFITIGLMNLLGLRVLIDGMDQAMQEATLDQGTAMLNAAVVRGCSPTGATGWRIEVRDGQPCVCQANETHAEMTWGNYSVFNSGKPKPKLSDADDLKKALVDVDVLGFFCGCPQRDSVMGSLYLMFIPDVSINVAKTYTRTLSKERKTAEESYPATSDMSVLR</sequence>
<protein>
    <submittedName>
        <fullName evidence="2">Uncharacterized protein</fullName>
    </submittedName>
</protein>
<dbReference type="GeneID" id="43603407"/>
<organism evidence="2 3">
    <name type="scientific">Venustampulla echinocandica</name>
    <dbReference type="NCBI Taxonomy" id="2656787"/>
    <lineage>
        <taxon>Eukaryota</taxon>
        <taxon>Fungi</taxon>
        <taxon>Dikarya</taxon>
        <taxon>Ascomycota</taxon>
        <taxon>Pezizomycotina</taxon>
        <taxon>Leotiomycetes</taxon>
        <taxon>Helotiales</taxon>
        <taxon>Pleuroascaceae</taxon>
        <taxon>Venustampulla</taxon>
    </lineage>
</organism>
<keyword evidence="1" id="KW-0812">Transmembrane</keyword>
<dbReference type="AlphaFoldDB" id="A0A370T8X2"/>
<keyword evidence="1" id="KW-0472">Membrane</keyword>
<dbReference type="OrthoDB" id="2322999at2759"/>
<dbReference type="Proteomes" id="UP000254866">
    <property type="component" value="Unassembled WGS sequence"/>
</dbReference>
<proteinExistence type="predicted"/>
<reference evidence="2 3" key="1">
    <citation type="journal article" date="2018" name="IMA Fungus">
        <title>IMA Genome-F 9: Draft genome sequence of Annulohypoxylon stygium, Aspergillus mulundensis, Berkeleyomyces basicola (syn. Thielaviopsis basicola), Ceratocystis smalleyi, two Cercospora beticola strains, Coleophoma cylindrospora, Fusarium fracticaudum, Phialophora cf. hyalina, and Morchella septimelata.</title>
        <authorList>
            <person name="Wingfield B.D."/>
            <person name="Bills G.F."/>
            <person name="Dong Y."/>
            <person name="Huang W."/>
            <person name="Nel W.J."/>
            <person name="Swalarsk-Parry B.S."/>
            <person name="Vaghefi N."/>
            <person name="Wilken P.M."/>
            <person name="An Z."/>
            <person name="de Beer Z.W."/>
            <person name="De Vos L."/>
            <person name="Chen L."/>
            <person name="Duong T.A."/>
            <person name="Gao Y."/>
            <person name="Hammerbacher A."/>
            <person name="Kikkert J.R."/>
            <person name="Li Y."/>
            <person name="Li H."/>
            <person name="Li K."/>
            <person name="Li Q."/>
            <person name="Liu X."/>
            <person name="Ma X."/>
            <person name="Naidoo K."/>
            <person name="Pethybridge S.J."/>
            <person name="Sun J."/>
            <person name="Steenkamp E.T."/>
            <person name="van der Nest M.A."/>
            <person name="van Wyk S."/>
            <person name="Wingfield M.J."/>
            <person name="Xiong C."/>
            <person name="Yue Q."/>
            <person name="Zhang X."/>
        </authorList>
    </citation>
    <scope>NUCLEOTIDE SEQUENCE [LARGE SCALE GENOMIC DNA]</scope>
    <source>
        <strain evidence="2 3">BP 5553</strain>
    </source>
</reference>
<accession>A0A370T8X2</accession>
<dbReference type="EMBL" id="NPIC01000017">
    <property type="protein sequence ID" value="RDL29931.1"/>
    <property type="molecule type" value="Genomic_DNA"/>
</dbReference>
<evidence type="ECO:0000313" key="3">
    <source>
        <dbReference type="Proteomes" id="UP000254866"/>
    </source>
</evidence>
<evidence type="ECO:0000256" key="1">
    <source>
        <dbReference type="SAM" id="Phobius"/>
    </source>
</evidence>
<keyword evidence="1" id="KW-1133">Transmembrane helix</keyword>
<feature type="transmembrane region" description="Helical" evidence="1">
    <location>
        <begin position="12"/>
        <end position="34"/>
    </location>
</feature>
<evidence type="ECO:0000313" key="2">
    <source>
        <dbReference type="EMBL" id="RDL29931.1"/>
    </source>
</evidence>
<dbReference type="RefSeq" id="XP_031864621.1">
    <property type="nucleotide sequence ID" value="XM_032019181.1"/>
</dbReference>